<evidence type="ECO:0000256" key="1">
    <source>
        <dbReference type="SAM" id="MobiDB-lite"/>
    </source>
</evidence>
<dbReference type="Proteomes" id="UP001596989">
    <property type="component" value="Unassembled WGS sequence"/>
</dbReference>
<comment type="caution">
    <text evidence="2">The sequence shown here is derived from an EMBL/GenBank/DDBJ whole genome shotgun (WGS) entry which is preliminary data.</text>
</comment>
<sequence length="408" mass="46206">MKILVVCSDFPYPADHGGRVDTWGRIRALAELGWRIDLAVCGKQAPSAADREAASAYVNRILFRERTSKLTDLLHKLPMQVQSRVGLRRMELEGGYDYVLLEGDYVYPILEHPAISPASAILRVHNDEAAYFKALARSAGNPAHKLYYYIESLKFAGLQERMRRKVDNYLFISSKEYDRFRERDPRTISRFLPPPTTREVFKPGTFHRGHVVFIGSLFMPNNREAIQWYLTHVHPKLRGEPGYRFIVAGNTRGRGLDWLKGADLIDVEVHDTPESLDDIYEQGYLFVNPMRNGAGVKLKTIEAIQNGLPVVSTSVGCEGTGLVDGEHILVADSPEAFCDRIRLLLRDPGMAGKLLESSQLFIRTCYNHKEVLKEFFQSLGSPISHEWSASDAQDSQQKNQRHVCDTRG</sequence>
<dbReference type="Pfam" id="PF13692">
    <property type="entry name" value="Glyco_trans_1_4"/>
    <property type="match status" value="1"/>
</dbReference>
<accession>A0ABW3HL51</accession>
<name>A0ABW3HL51_9BACL</name>
<feature type="region of interest" description="Disordered" evidence="1">
    <location>
        <begin position="387"/>
        <end position="408"/>
    </location>
</feature>
<dbReference type="Gene3D" id="3.40.50.2000">
    <property type="entry name" value="Glycogen Phosphorylase B"/>
    <property type="match status" value="1"/>
</dbReference>
<keyword evidence="3" id="KW-1185">Reference proteome</keyword>
<proteinExistence type="predicted"/>
<gene>
    <name evidence="2" type="ORF">ACFQ2I_02290</name>
</gene>
<evidence type="ECO:0000313" key="2">
    <source>
        <dbReference type="EMBL" id="MFD0958214.1"/>
    </source>
</evidence>
<dbReference type="EMBL" id="JBHTJZ010000004">
    <property type="protein sequence ID" value="MFD0958214.1"/>
    <property type="molecule type" value="Genomic_DNA"/>
</dbReference>
<dbReference type="CDD" id="cd03801">
    <property type="entry name" value="GT4_PimA-like"/>
    <property type="match status" value="1"/>
</dbReference>
<dbReference type="RefSeq" id="WP_377561953.1">
    <property type="nucleotide sequence ID" value="NZ_JBHTJZ010000004.1"/>
</dbReference>
<organism evidence="2 3">
    <name type="scientific">Paenibacillus chungangensis</name>
    <dbReference type="NCBI Taxonomy" id="696535"/>
    <lineage>
        <taxon>Bacteria</taxon>
        <taxon>Bacillati</taxon>
        <taxon>Bacillota</taxon>
        <taxon>Bacilli</taxon>
        <taxon>Bacillales</taxon>
        <taxon>Paenibacillaceae</taxon>
        <taxon>Paenibacillus</taxon>
    </lineage>
</organism>
<evidence type="ECO:0000313" key="3">
    <source>
        <dbReference type="Proteomes" id="UP001596989"/>
    </source>
</evidence>
<reference evidence="3" key="1">
    <citation type="journal article" date="2019" name="Int. J. Syst. Evol. Microbiol.">
        <title>The Global Catalogue of Microorganisms (GCM) 10K type strain sequencing project: providing services to taxonomists for standard genome sequencing and annotation.</title>
        <authorList>
            <consortium name="The Broad Institute Genomics Platform"/>
            <consortium name="The Broad Institute Genome Sequencing Center for Infectious Disease"/>
            <person name="Wu L."/>
            <person name="Ma J."/>
        </authorList>
    </citation>
    <scope>NUCLEOTIDE SEQUENCE [LARGE SCALE GENOMIC DNA]</scope>
    <source>
        <strain evidence="3">CCUG 59129</strain>
    </source>
</reference>
<keyword evidence="2" id="KW-0808">Transferase</keyword>
<keyword evidence="2" id="KW-0328">Glycosyltransferase</keyword>
<protein>
    <submittedName>
        <fullName evidence="2">Glycosyltransferase family 4 protein</fullName>
        <ecNumber evidence="2">2.4.-.-</ecNumber>
    </submittedName>
</protein>
<dbReference type="EC" id="2.4.-.-" evidence="2"/>
<dbReference type="SUPFAM" id="SSF53756">
    <property type="entry name" value="UDP-Glycosyltransferase/glycogen phosphorylase"/>
    <property type="match status" value="1"/>
</dbReference>
<dbReference type="GO" id="GO:0016757">
    <property type="term" value="F:glycosyltransferase activity"/>
    <property type="evidence" value="ECO:0007669"/>
    <property type="project" value="UniProtKB-KW"/>
</dbReference>